<dbReference type="InterPro" id="IPR029063">
    <property type="entry name" value="SAM-dependent_MTases_sf"/>
</dbReference>
<dbReference type="CDD" id="cd02440">
    <property type="entry name" value="AdoMet_MTases"/>
    <property type="match status" value="1"/>
</dbReference>
<reference evidence="2 3" key="1">
    <citation type="submission" date="2017-02" db="EMBL/GenBank/DDBJ databases">
        <authorList>
            <person name="Peterson S.W."/>
        </authorList>
    </citation>
    <scope>NUCLEOTIDE SEQUENCE [LARGE SCALE GENOMIC DNA]</scope>
    <source>
        <strain evidence="2 3">B Mb 05.01</strain>
    </source>
</reference>
<dbReference type="Proteomes" id="UP000196320">
    <property type="component" value="Unassembled WGS sequence"/>
</dbReference>
<name>A0A1R4IFP7_9MICO</name>
<evidence type="ECO:0000259" key="1">
    <source>
        <dbReference type="Pfam" id="PF13649"/>
    </source>
</evidence>
<accession>A0A1R4IFP7</accession>
<keyword evidence="3" id="KW-1185">Reference proteome</keyword>
<protein>
    <recommendedName>
        <fullName evidence="1">Methyltransferase domain-containing protein</fullName>
    </recommendedName>
</protein>
<evidence type="ECO:0000313" key="3">
    <source>
        <dbReference type="Proteomes" id="UP000196320"/>
    </source>
</evidence>
<sequence length="242" mass="26465">MNTRDPYAPTAGGYDLFNTSARPGQLAALEVLLPRVRPDWGPILDVGAGSGLNSAAILDRLPEAQVCALEPSPAMRALALTNIAAHPEWFGRVTVRPEDFFSAPLPERVGGAVLLGVIGHFDAGERAAVLAELAARLPDAGAALIDLQQPQRPRRIEAYDFTAAQVGELTYRGIAEGWPLDTERMRWRMTYLTLDGERVLVEDTTEHEYRHPAPAILADEATRAGFTFDQIGDTPFWLLNRP</sequence>
<dbReference type="AlphaFoldDB" id="A0A1R4IFP7"/>
<dbReference type="RefSeq" id="WP_087129776.1">
    <property type="nucleotide sequence ID" value="NZ_FUKO01000007.1"/>
</dbReference>
<dbReference type="Gene3D" id="3.40.50.150">
    <property type="entry name" value="Vaccinia Virus protein VP39"/>
    <property type="match status" value="1"/>
</dbReference>
<evidence type="ECO:0000313" key="2">
    <source>
        <dbReference type="EMBL" id="SJN18651.1"/>
    </source>
</evidence>
<gene>
    <name evidence="2" type="ORF">FM104_01890</name>
</gene>
<dbReference type="InterPro" id="IPR041698">
    <property type="entry name" value="Methyltransf_25"/>
</dbReference>
<feature type="domain" description="Methyltransferase" evidence="1">
    <location>
        <begin position="43"/>
        <end position="139"/>
    </location>
</feature>
<dbReference type="OrthoDB" id="9795634at2"/>
<dbReference type="EMBL" id="FUKO01000007">
    <property type="protein sequence ID" value="SJN18651.1"/>
    <property type="molecule type" value="Genomic_DNA"/>
</dbReference>
<proteinExistence type="predicted"/>
<dbReference type="SUPFAM" id="SSF53335">
    <property type="entry name" value="S-adenosyl-L-methionine-dependent methyltransferases"/>
    <property type="match status" value="1"/>
</dbReference>
<organism evidence="2 3">
    <name type="scientific">Microbacterium esteraromaticum</name>
    <dbReference type="NCBI Taxonomy" id="57043"/>
    <lineage>
        <taxon>Bacteria</taxon>
        <taxon>Bacillati</taxon>
        <taxon>Actinomycetota</taxon>
        <taxon>Actinomycetes</taxon>
        <taxon>Micrococcales</taxon>
        <taxon>Microbacteriaceae</taxon>
        <taxon>Microbacterium</taxon>
    </lineage>
</organism>
<dbReference type="Pfam" id="PF13649">
    <property type="entry name" value="Methyltransf_25"/>
    <property type="match status" value="1"/>
</dbReference>